<dbReference type="Gene3D" id="1.20.1250.20">
    <property type="entry name" value="MFS general substrate transporter like domains"/>
    <property type="match status" value="1"/>
</dbReference>
<name>A0A7Z0D4P0_9MICO</name>
<feature type="transmembrane region" description="Helical" evidence="6">
    <location>
        <begin position="273"/>
        <end position="297"/>
    </location>
</feature>
<dbReference type="Proteomes" id="UP000539111">
    <property type="component" value="Unassembled WGS sequence"/>
</dbReference>
<evidence type="ECO:0000256" key="2">
    <source>
        <dbReference type="ARBA" id="ARBA00022448"/>
    </source>
</evidence>
<keyword evidence="3 6" id="KW-0812">Transmembrane</keyword>
<feature type="transmembrane region" description="Helical" evidence="6">
    <location>
        <begin position="179"/>
        <end position="201"/>
    </location>
</feature>
<organism evidence="8 9">
    <name type="scientific">Spelaeicoccus albus</name>
    <dbReference type="NCBI Taxonomy" id="1280376"/>
    <lineage>
        <taxon>Bacteria</taxon>
        <taxon>Bacillati</taxon>
        <taxon>Actinomycetota</taxon>
        <taxon>Actinomycetes</taxon>
        <taxon>Micrococcales</taxon>
        <taxon>Brevibacteriaceae</taxon>
        <taxon>Spelaeicoccus</taxon>
    </lineage>
</organism>
<keyword evidence="4 6" id="KW-1133">Transmembrane helix</keyword>
<accession>A0A7Z0D4P0</accession>
<dbReference type="GO" id="GO:0005886">
    <property type="term" value="C:plasma membrane"/>
    <property type="evidence" value="ECO:0007669"/>
    <property type="project" value="UniProtKB-SubCell"/>
</dbReference>
<sequence length="470" mass="50609">MTMDVNVSKHGAAERLDRLPHSRYLSITIFLISLGTFWDAYMLYSIGPISSTFLSSLGESHLATRAPTALFFGTFLGALILGRLADKIGRRNAFTLNLSILAFGNLCAVVAPNGGILIAALVVAGLGTGAEIPLSSTYTQEFMKANNRGKATALMLAFGFLGGTAGGFVARFIAPITNLPISGFKIALLIGAAGAIVTVFIRRRVPESPRWLDRQGHHQKASAIMDNIEQRVMAEHRISKLPPAIPAPSMDSALRKSVKTSDLLRPTYLRRTLSVWIIELFQGFGAYGFTTFVPVILTAKGYSILDALGYTALIQISYPVGCLIASQVTDRINRKWGMCLFYTLNMLCGIAFYFSDSVPLILIFGFLTEMLIFIDGPMLHTYEVEIYPTHLRGRGAGTSFALSRLGGFLAPLAAGGILAVAGNEGATYLIMTAAGSWLLCAATAAVLGIQTKSISLEQLESRLKTSRHPG</sequence>
<feature type="transmembrane region" description="Helical" evidence="6">
    <location>
        <begin position="360"/>
        <end position="380"/>
    </location>
</feature>
<dbReference type="SUPFAM" id="SSF103473">
    <property type="entry name" value="MFS general substrate transporter"/>
    <property type="match status" value="1"/>
</dbReference>
<dbReference type="CDD" id="cd17316">
    <property type="entry name" value="MFS_SV2_like"/>
    <property type="match status" value="1"/>
</dbReference>
<evidence type="ECO:0000313" key="9">
    <source>
        <dbReference type="Proteomes" id="UP000539111"/>
    </source>
</evidence>
<dbReference type="PANTHER" id="PTHR23511">
    <property type="entry name" value="SYNAPTIC VESICLE GLYCOPROTEIN 2"/>
    <property type="match status" value="1"/>
</dbReference>
<feature type="transmembrane region" description="Helical" evidence="6">
    <location>
        <begin position="401"/>
        <end position="422"/>
    </location>
</feature>
<feature type="transmembrane region" description="Helical" evidence="6">
    <location>
        <begin position="117"/>
        <end position="139"/>
    </location>
</feature>
<evidence type="ECO:0000256" key="1">
    <source>
        <dbReference type="ARBA" id="ARBA00004651"/>
    </source>
</evidence>
<evidence type="ECO:0000256" key="4">
    <source>
        <dbReference type="ARBA" id="ARBA00022989"/>
    </source>
</evidence>
<comment type="subcellular location">
    <subcellularLocation>
        <location evidence="1">Cell membrane</location>
        <topology evidence="1">Multi-pass membrane protein</topology>
    </subcellularLocation>
</comment>
<feature type="transmembrane region" description="Helical" evidence="6">
    <location>
        <begin position="24"/>
        <end position="44"/>
    </location>
</feature>
<evidence type="ECO:0000313" key="8">
    <source>
        <dbReference type="EMBL" id="NYI68822.1"/>
    </source>
</evidence>
<comment type="caution">
    <text evidence="8">The sequence shown here is derived from an EMBL/GenBank/DDBJ whole genome shotgun (WGS) entry which is preliminary data.</text>
</comment>
<evidence type="ECO:0000256" key="3">
    <source>
        <dbReference type="ARBA" id="ARBA00022692"/>
    </source>
</evidence>
<dbReference type="InterPro" id="IPR020846">
    <property type="entry name" value="MFS_dom"/>
</dbReference>
<dbReference type="InterPro" id="IPR005829">
    <property type="entry name" value="Sugar_transporter_CS"/>
</dbReference>
<feature type="transmembrane region" description="Helical" evidence="6">
    <location>
        <begin position="336"/>
        <end position="354"/>
    </location>
</feature>
<keyword evidence="2" id="KW-0813">Transport</keyword>
<feature type="transmembrane region" description="Helical" evidence="6">
    <location>
        <begin position="303"/>
        <end position="324"/>
    </location>
</feature>
<proteinExistence type="predicted"/>
<feature type="transmembrane region" description="Helical" evidence="6">
    <location>
        <begin position="64"/>
        <end position="82"/>
    </location>
</feature>
<evidence type="ECO:0000259" key="7">
    <source>
        <dbReference type="PROSITE" id="PS50850"/>
    </source>
</evidence>
<dbReference type="InterPro" id="IPR011701">
    <property type="entry name" value="MFS"/>
</dbReference>
<evidence type="ECO:0000256" key="5">
    <source>
        <dbReference type="ARBA" id="ARBA00023136"/>
    </source>
</evidence>
<dbReference type="PANTHER" id="PTHR23511:SF34">
    <property type="entry name" value="SYNAPTIC VESICLE GLYCOPROTEIN 2"/>
    <property type="match status" value="1"/>
</dbReference>
<feature type="transmembrane region" description="Helical" evidence="6">
    <location>
        <begin position="94"/>
        <end position="111"/>
    </location>
</feature>
<protein>
    <submittedName>
        <fullName evidence="8">Putative MFS transporter</fullName>
    </submittedName>
</protein>
<dbReference type="Pfam" id="PF07690">
    <property type="entry name" value="MFS_1"/>
    <property type="match status" value="1"/>
</dbReference>
<dbReference type="EMBL" id="JACBZP010000001">
    <property type="protein sequence ID" value="NYI68822.1"/>
    <property type="molecule type" value="Genomic_DNA"/>
</dbReference>
<feature type="transmembrane region" description="Helical" evidence="6">
    <location>
        <begin position="428"/>
        <end position="449"/>
    </location>
</feature>
<evidence type="ECO:0000256" key="6">
    <source>
        <dbReference type="SAM" id="Phobius"/>
    </source>
</evidence>
<feature type="transmembrane region" description="Helical" evidence="6">
    <location>
        <begin position="151"/>
        <end position="173"/>
    </location>
</feature>
<dbReference type="AlphaFoldDB" id="A0A7Z0D4P0"/>
<dbReference type="PROSITE" id="PS00217">
    <property type="entry name" value="SUGAR_TRANSPORT_2"/>
    <property type="match status" value="1"/>
</dbReference>
<reference evidence="8 9" key="1">
    <citation type="submission" date="2020-07" db="EMBL/GenBank/DDBJ databases">
        <title>Sequencing the genomes of 1000 actinobacteria strains.</title>
        <authorList>
            <person name="Klenk H.-P."/>
        </authorList>
    </citation>
    <scope>NUCLEOTIDE SEQUENCE [LARGE SCALE GENOMIC DNA]</scope>
    <source>
        <strain evidence="8 9">DSM 26341</strain>
    </source>
</reference>
<dbReference type="GO" id="GO:0022857">
    <property type="term" value="F:transmembrane transporter activity"/>
    <property type="evidence" value="ECO:0007669"/>
    <property type="project" value="InterPro"/>
</dbReference>
<dbReference type="InterPro" id="IPR036259">
    <property type="entry name" value="MFS_trans_sf"/>
</dbReference>
<gene>
    <name evidence="8" type="ORF">BJY26_003128</name>
</gene>
<keyword evidence="5 6" id="KW-0472">Membrane</keyword>
<dbReference type="RefSeq" id="WP_218852461.1">
    <property type="nucleotide sequence ID" value="NZ_JACBZP010000001.1"/>
</dbReference>
<keyword evidence="9" id="KW-1185">Reference proteome</keyword>
<dbReference type="PROSITE" id="PS50850">
    <property type="entry name" value="MFS"/>
    <property type="match status" value="1"/>
</dbReference>
<feature type="domain" description="Major facilitator superfamily (MFS) profile" evidence="7">
    <location>
        <begin position="28"/>
        <end position="452"/>
    </location>
</feature>